<keyword evidence="1" id="KW-1133">Transmembrane helix</keyword>
<accession>A0ABP0TJF9</accession>
<protein>
    <submittedName>
        <fullName evidence="2">Uncharacterized protein</fullName>
    </submittedName>
</protein>
<feature type="transmembrane region" description="Helical" evidence="1">
    <location>
        <begin position="26"/>
        <end position="46"/>
    </location>
</feature>
<name>A0ABP0TJF9_9BRYO</name>
<dbReference type="Proteomes" id="UP001497512">
    <property type="component" value="Chromosome 12"/>
</dbReference>
<organism evidence="2 3">
    <name type="scientific">Sphagnum troendelagicum</name>
    <dbReference type="NCBI Taxonomy" id="128251"/>
    <lineage>
        <taxon>Eukaryota</taxon>
        <taxon>Viridiplantae</taxon>
        <taxon>Streptophyta</taxon>
        <taxon>Embryophyta</taxon>
        <taxon>Bryophyta</taxon>
        <taxon>Sphagnophytina</taxon>
        <taxon>Sphagnopsida</taxon>
        <taxon>Sphagnales</taxon>
        <taxon>Sphagnaceae</taxon>
        <taxon>Sphagnum</taxon>
    </lineage>
</organism>
<evidence type="ECO:0000313" key="3">
    <source>
        <dbReference type="Proteomes" id="UP001497512"/>
    </source>
</evidence>
<keyword evidence="3" id="KW-1185">Reference proteome</keyword>
<reference evidence="2" key="1">
    <citation type="submission" date="2024-02" db="EMBL/GenBank/DDBJ databases">
        <authorList>
            <consortium name="ELIXIR-Norway"/>
            <consortium name="Elixir Norway"/>
        </authorList>
    </citation>
    <scope>NUCLEOTIDE SEQUENCE</scope>
</reference>
<evidence type="ECO:0000256" key="1">
    <source>
        <dbReference type="SAM" id="Phobius"/>
    </source>
</evidence>
<proteinExistence type="predicted"/>
<keyword evidence="1" id="KW-0472">Membrane</keyword>
<evidence type="ECO:0000313" key="2">
    <source>
        <dbReference type="EMBL" id="CAK9198127.1"/>
    </source>
</evidence>
<sequence>MGAGISFMSAESQALGSSFASDSATLISRLLLLFILITIPACGVHLHMRKRASGRDDGMLRNQNPVP</sequence>
<keyword evidence="1" id="KW-0812">Transmembrane</keyword>
<dbReference type="EMBL" id="OZ019904">
    <property type="protein sequence ID" value="CAK9198127.1"/>
    <property type="molecule type" value="Genomic_DNA"/>
</dbReference>
<gene>
    <name evidence="2" type="ORF">CSSPTR1EN2_LOCUS4281</name>
</gene>